<sequence>MASSGARVLSVLLVSVMLLPHAHADSAVELDTIVSLAPVDLGIEGAAVDPAGERVIVYGADSYMELLDASDPQIRIELVWNGEGDLHAGDFHPGGQTALIVGESGEVLRYARDDHSVTDAGGNLEFGNVDLRSVAWNPGGSWAYVGGSDGWLWRMRAAADGGAEVHLLEGRGGSDVTAIDCHGTQMLCVVTSVVDGIGVINRDHSIFWIGGTGYPWQDVFCPPDDTGQCVAVSDDRNVGIIDLDSEHPMTTELSIMQVTGTEGAFTGISGQYGDRSIISVTPFTLIEHDLSDNGTFPWLENSDVEDFDASIAGQRVVSSWSTDRDSGWILTDRGTLIQYHPPLQTVPGGVLGAWILIAIPAATALVVLTFTLSLSPTLQNMFTMRFGTSEERRLAKREARRKRGR</sequence>
<dbReference type="Gene3D" id="2.130.10.10">
    <property type="entry name" value="YVTN repeat-like/Quinoprotein amine dehydrogenase"/>
    <property type="match status" value="1"/>
</dbReference>
<evidence type="ECO:0000313" key="2">
    <source>
        <dbReference type="EMBL" id="AIF01813.1"/>
    </source>
</evidence>
<keyword evidence="1" id="KW-1133">Transmembrane helix</keyword>
<dbReference type="InterPro" id="IPR015943">
    <property type="entry name" value="WD40/YVTN_repeat-like_dom_sf"/>
</dbReference>
<dbReference type="SUPFAM" id="SSF101908">
    <property type="entry name" value="Putative isomerase YbhE"/>
    <property type="match status" value="1"/>
</dbReference>
<protein>
    <recommendedName>
        <fullName evidence="3">WD40 repeat domain-containing protein</fullName>
    </recommendedName>
</protein>
<dbReference type="EMBL" id="KF900631">
    <property type="protein sequence ID" value="AIF01813.1"/>
    <property type="molecule type" value="Genomic_DNA"/>
</dbReference>
<keyword evidence="1" id="KW-0812">Transmembrane</keyword>
<proteinExistence type="predicted"/>
<reference evidence="2" key="1">
    <citation type="journal article" date="2014" name="Genome Biol. Evol.">
        <title>Pangenome evidence for extensive interdomain horizontal transfer affecting lineage core and shell genes in uncultured planktonic thaumarchaeota and euryarchaeota.</title>
        <authorList>
            <person name="Deschamps P."/>
            <person name="Zivanovic Y."/>
            <person name="Moreira D."/>
            <person name="Rodriguez-Valera F."/>
            <person name="Lopez-Garcia P."/>
        </authorList>
    </citation>
    <scope>NUCLEOTIDE SEQUENCE</scope>
</reference>
<keyword evidence="1" id="KW-0472">Membrane</keyword>
<feature type="transmembrane region" description="Helical" evidence="1">
    <location>
        <begin position="351"/>
        <end position="375"/>
    </location>
</feature>
<evidence type="ECO:0008006" key="3">
    <source>
        <dbReference type="Google" id="ProtNLM"/>
    </source>
</evidence>
<name>A0A075GJN4_9EURY</name>
<organism evidence="2">
    <name type="scientific">uncultured marine group II/III euryarchaeote KM3_14_H03</name>
    <dbReference type="NCBI Taxonomy" id="1457891"/>
    <lineage>
        <taxon>Archaea</taxon>
        <taxon>Methanobacteriati</taxon>
        <taxon>Methanobacteriota</taxon>
        <taxon>environmental samples</taxon>
    </lineage>
</organism>
<dbReference type="AlphaFoldDB" id="A0A075GJN4"/>
<evidence type="ECO:0000256" key="1">
    <source>
        <dbReference type="SAM" id="Phobius"/>
    </source>
</evidence>
<accession>A0A075GJN4</accession>